<dbReference type="EMBL" id="ACOU01000004">
    <property type="protein sequence ID" value="EKX72801.1"/>
    <property type="molecule type" value="Genomic_DNA"/>
</dbReference>
<dbReference type="Proteomes" id="UP000031512">
    <property type="component" value="Unassembled WGS sequence"/>
</dbReference>
<gene>
    <name evidence="1" type="ORF">BEWA_013600</name>
</gene>
<comment type="caution">
    <text evidence="1">The sequence shown here is derived from an EMBL/GenBank/DDBJ whole genome shotgun (WGS) entry which is preliminary data.</text>
</comment>
<dbReference type="Pfam" id="PF04385">
    <property type="entry name" value="FAINT"/>
    <property type="match status" value="1"/>
</dbReference>
<proteinExistence type="predicted"/>
<dbReference type="InterPro" id="IPR007480">
    <property type="entry name" value="DUF529"/>
</dbReference>
<dbReference type="GeneID" id="15804436"/>
<dbReference type="KEGG" id="beq:BEWA_013600"/>
<dbReference type="VEuPathDB" id="PiroplasmaDB:BEWA_013600"/>
<sequence length="73" mass="8298">MSTKRHRGLTIEEYTPKSGFNVTSVVEADKELWKASGEEKGGDFSHIDIKINDGKSTKTKQFEKNVNDEWVPK</sequence>
<protein>
    <submittedName>
        <fullName evidence="1">Uncharacterized protein</fullName>
    </submittedName>
</protein>
<dbReference type="RefSeq" id="XP_004832253.1">
    <property type="nucleotide sequence ID" value="XM_004832196.1"/>
</dbReference>
<dbReference type="AlphaFoldDB" id="L1LBV1"/>
<organism evidence="1 2">
    <name type="scientific">Theileria equi strain WA</name>
    <dbReference type="NCBI Taxonomy" id="1537102"/>
    <lineage>
        <taxon>Eukaryota</taxon>
        <taxon>Sar</taxon>
        <taxon>Alveolata</taxon>
        <taxon>Apicomplexa</taxon>
        <taxon>Aconoidasida</taxon>
        <taxon>Piroplasmida</taxon>
        <taxon>Theileriidae</taxon>
        <taxon>Theileria</taxon>
    </lineage>
</organism>
<evidence type="ECO:0000313" key="1">
    <source>
        <dbReference type="EMBL" id="EKX72801.1"/>
    </source>
</evidence>
<reference evidence="1 2" key="1">
    <citation type="journal article" date="2012" name="BMC Genomics">
        <title>Comparative genomic analysis and phylogenetic position of Theileria equi.</title>
        <authorList>
            <person name="Kappmeyer L.S."/>
            <person name="Thiagarajan M."/>
            <person name="Herndon D.R."/>
            <person name="Ramsay J.D."/>
            <person name="Caler E."/>
            <person name="Djikeng A."/>
            <person name="Gillespie J.J."/>
            <person name="Lau A.O."/>
            <person name="Roalson E.H."/>
            <person name="Silva J.C."/>
            <person name="Silva M.G."/>
            <person name="Suarez C.E."/>
            <person name="Ueti M.W."/>
            <person name="Nene V.M."/>
            <person name="Mealey R.H."/>
            <person name="Knowles D.P."/>
            <person name="Brayton K.A."/>
        </authorList>
    </citation>
    <scope>NUCLEOTIDE SEQUENCE [LARGE SCALE GENOMIC DNA]</scope>
    <source>
        <strain evidence="1 2">WA</strain>
    </source>
</reference>
<evidence type="ECO:0000313" key="2">
    <source>
        <dbReference type="Proteomes" id="UP000031512"/>
    </source>
</evidence>
<name>L1LBV1_THEEQ</name>
<accession>L1LBV1</accession>
<keyword evidence="2" id="KW-1185">Reference proteome</keyword>